<keyword evidence="12" id="KW-0732">Signal</keyword>
<feature type="transmembrane region" description="Helical" evidence="11">
    <location>
        <begin position="66"/>
        <end position="86"/>
    </location>
</feature>
<dbReference type="EMBL" id="FMSP01000007">
    <property type="protein sequence ID" value="SCV71600.1"/>
    <property type="molecule type" value="Genomic_DNA"/>
</dbReference>
<dbReference type="AlphaFoldDB" id="A0A238FCN9"/>
<evidence type="ECO:0000313" key="15">
    <source>
        <dbReference type="Proteomes" id="UP000198372"/>
    </source>
</evidence>
<feature type="transmembrane region" description="Helical" evidence="11">
    <location>
        <begin position="209"/>
        <end position="231"/>
    </location>
</feature>
<accession>A0A238FCN9</accession>
<feature type="transmembrane region" description="Helical" evidence="11">
    <location>
        <begin position="106"/>
        <end position="125"/>
    </location>
</feature>
<gene>
    <name evidence="14" type="ORF">BQ2448_3188</name>
</gene>
<evidence type="ECO:0000256" key="10">
    <source>
        <dbReference type="ARBA" id="ARBA00023136"/>
    </source>
</evidence>
<dbReference type="GO" id="GO:0140575">
    <property type="term" value="F:transmembrane monodehydroascorbate reductase activity"/>
    <property type="evidence" value="ECO:0007669"/>
    <property type="project" value="InterPro"/>
</dbReference>
<keyword evidence="3" id="KW-0813">Transport</keyword>
<evidence type="ECO:0000256" key="11">
    <source>
        <dbReference type="SAM" id="Phobius"/>
    </source>
</evidence>
<keyword evidence="5 11" id="KW-0812">Transmembrane</keyword>
<feature type="transmembrane region" description="Helical" evidence="11">
    <location>
        <begin position="176"/>
        <end position="197"/>
    </location>
</feature>
<protein>
    <submittedName>
        <fullName evidence="14">BQ2448_3188 protein</fullName>
    </submittedName>
</protein>
<keyword evidence="7" id="KW-0249">Electron transport</keyword>
<feature type="transmembrane region" description="Helical" evidence="11">
    <location>
        <begin position="137"/>
        <end position="155"/>
    </location>
</feature>
<name>A0A238FCN9_9BASI</name>
<comment type="subcellular location">
    <subcellularLocation>
        <location evidence="2">Membrane</location>
        <topology evidence="2">Multi-pass membrane protein</topology>
    </subcellularLocation>
</comment>
<sequence>MQPTHSNRPNNPLRHPTMLAFLSTFISIAAAVALAHHGQARSAPILQGGDDSNVPPISEPGEWSKYAHALLAMITFWIAVPVAALVARFGRDTRGWIKYHRGIQGFWTVPATTAIAILGLTAAGINGNIFKAWDVHHIVGIVLLFLVLGQALGGYMAEKAPIRRSPEVNARPAVRILHPISGVVIALISWVQIRLGMDEYGYHTRLLDVLNITFVGGFLLVYAYGLACLVIERNAAGRSWFDSIFGLGRASASRPPQI</sequence>
<dbReference type="PANTHER" id="PTHR15422:SF24">
    <property type="entry name" value="DOMON RELATED DOMAIN-CONTAINING PROTEIN"/>
    <property type="match status" value="1"/>
</dbReference>
<evidence type="ECO:0000256" key="5">
    <source>
        <dbReference type="ARBA" id="ARBA00022692"/>
    </source>
</evidence>
<keyword evidence="4" id="KW-0349">Heme</keyword>
<proteinExistence type="predicted"/>
<evidence type="ECO:0000256" key="4">
    <source>
        <dbReference type="ARBA" id="ARBA00022617"/>
    </source>
</evidence>
<organism evidence="14 15">
    <name type="scientific">Microbotryum intermedium</name>
    <dbReference type="NCBI Taxonomy" id="269621"/>
    <lineage>
        <taxon>Eukaryota</taxon>
        <taxon>Fungi</taxon>
        <taxon>Dikarya</taxon>
        <taxon>Basidiomycota</taxon>
        <taxon>Pucciniomycotina</taxon>
        <taxon>Microbotryomycetes</taxon>
        <taxon>Microbotryales</taxon>
        <taxon>Microbotryaceae</taxon>
        <taxon>Microbotryum</taxon>
    </lineage>
</organism>
<dbReference type="Proteomes" id="UP000198372">
    <property type="component" value="Unassembled WGS sequence"/>
</dbReference>
<dbReference type="InterPro" id="IPR045150">
    <property type="entry name" value="CYB561D1/2"/>
</dbReference>
<keyword evidence="15" id="KW-1185">Reference proteome</keyword>
<feature type="signal peptide" evidence="12">
    <location>
        <begin position="1"/>
        <end position="35"/>
    </location>
</feature>
<feature type="chain" id="PRO_5013031528" evidence="12">
    <location>
        <begin position="36"/>
        <end position="258"/>
    </location>
</feature>
<keyword evidence="6" id="KW-0479">Metal-binding</keyword>
<evidence type="ECO:0000256" key="12">
    <source>
        <dbReference type="SAM" id="SignalP"/>
    </source>
</evidence>
<evidence type="ECO:0000256" key="1">
    <source>
        <dbReference type="ARBA" id="ARBA00001970"/>
    </source>
</evidence>
<dbReference type="GO" id="GO:0020037">
    <property type="term" value="F:heme binding"/>
    <property type="evidence" value="ECO:0007669"/>
    <property type="project" value="TreeGrafter"/>
</dbReference>
<dbReference type="SMART" id="SM00665">
    <property type="entry name" value="B561"/>
    <property type="match status" value="1"/>
</dbReference>
<keyword evidence="9" id="KW-0408">Iron</keyword>
<dbReference type="PANTHER" id="PTHR15422">
    <property type="entry name" value="OS05G0565100 PROTEIN"/>
    <property type="match status" value="1"/>
</dbReference>
<dbReference type="Pfam" id="PF03188">
    <property type="entry name" value="Cytochrom_B561"/>
    <property type="match status" value="1"/>
</dbReference>
<dbReference type="STRING" id="269621.A0A238FCN9"/>
<reference evidence="15" key="1">
    <citation type="submission" date="2016-09" db="EMBL/GenBank/DDBJ databases">
        <authorList>
            <person name="Jeantristanb JTB J.-T."/>
            <person name="Ricardo R."/>
        </authorList>
    </citation>
    <scope>NUCLEOTIDE SEQUENCE [LARGE SCALE GENOMIC DNA]</scope>
</reference>
<evidence type="ECO:0000256" key="6">
    <source>
        <dbReference type="ARBA" id="ARBA00022723"/>
    </source>
</evidence>
<keyword evidence="8 11" id="KW-1133">Transmembrane helix</keyword>
<dbReference type="GO" id="GO:0046872">
    <property type="term" value="F:metal ion binding"/>
    <property type="evidence" value="ECO:0007669"/>
    <property type="project" value="UniProtKB-KW"/>
</dbReference>
<evidence type="ECO:0000256" key="7">
    <source>
        <dbReference type="ARBA" id="ARBA00022982"/>
    </source>
</evidence>
<keyword evidence="10 11" id="KW-0472">Membrane</keyword>
<evidence type="ECO:0000313" key="14">
    <source>
        <dbReference type="EMBL" id="SCV71600.1"/>
    </source>
</evidence>
<dbReference type="InterPro" id="IPR006593">
    <property type="entry name" value="Cyt_b561/ferric_Rdtase_TM"/>
</dbReference>
<evidence type="ECO:0000259" key="13">
    <source>
        <dbReference type="SMART" id="SM00665"/>
    </source>
</evidence>
<dbReference type="Gene3D" id="1.20.120.1770">
    <property type="match status" value="1"/>
</dbReference>
<dbReference type="GO" id="GO:0016020">
    <property type="term" value="C:membrane"/>
    <property type="evidence" value="ECO:0007669"/>
    <property type="project" value="UniProtKB-SubCell"/>
</dbReference>
<comment type="cofactor">
    <cofactor evidence="1">
        <name>heme b</name>
        <dbReference type="ChEBI" id="CHEBI:60344"/>
    </cofactor>
</comment>
<evidence type="ECO:0000256" key="9">
    <source>
        <dbReference type="ARBA" id="ARBA00023004"/>
    </source>
</evidence>
<feature type="domain" description="Cytochrome b561" evidence="13">
    <location>
        <begin position="67"/>
        <end position="197"/>
    </location>
</feature>
<dbReference type="OrthoDB" id="19261at2759"/>
<dbReference type="CDD" id="cd08760">
    <property type="entry name" value="Cyt_b561_FRRS1_like"/>
    <property type="match status" value="1"/>
</dbReference>
<evidence type="ECO:0000256" key="2">
    <source>
        <dbReference type="ARBA" id="ARBA00004141"/>
    </source>
</evidence>
<evidence type="ECO:0000256" key="3">
    <source>
        <dbReference type="ARBA" id="ARBA00022448"/>
    </source>
</evidence>
<evidence type="ECO:0000256" key="8">
    <source>
        <dbReference type="ARBA" id="ARBA00022989"/>
    </source>
</evidence>